<dbReference type="EMBL" id="JAECVU010000004">
    <property type="protein sequence ID" value="MBH8588903.1"/>
    <property type="molecule type" value="Genomic_DNA"/>
</dbReference>
<sequence length="146" mass="16752">MQLADTTVKQATGSKEMELVYSIRTKVFIEEQQVPKDLEMDEWEEKSVHFLAWLEDIPVGTCRLRFIDHDTGKAERVAVLKEYRKTGAGTKLMEALETFARQKGAKKVLLYAQVSALPFYEKLGYVAFGTPFEDAGILHMRMEKIF</sequence>
<dbReference type="PROSITE" id="PS51186">
    <property type="entry name" value="GNAT"/>
    <property type="match status" value="1"/>
</dbReference>
<dbReference type="InterPro" id="IPR000182">
    <property type="entry name" value="GNAT_dom"/>
</dbReference>
<evidence type="ECO:0000259" key="1">
    <source>
        <dbReference type="PROSITE" id="PS51186"/>
    </source>
</evidence>
<dbReference type="SUPFAM" id="SSF55729">
    <property type="entry name" value="Acyl-CoA N-acyltransferases (Nat)"/>
    <property type="match status" value="1"/>
</dbReference>
<accession>A0ABS0QIV0</accession>
<dbReference type="Proteomes" id="UP000641910">
    <property type="component" value="Unassembled WGS sequence"/>
</dbReference>
<comment type="caution">
    <text evidence="2">The sequence shown here is derived from an EMBL/GenBank/DDBJ whole genome shotgun (WGS) entry which is preliminary data.</text>
</comment>
<dbReference type="CDD" id="cd04301">
    <property type="entry name" value="NAT_SF"/>
    <property type="match status" value="1"/>
</dbReference>
<name>A0ABS0QIV0_THEVU</name>
<dbReference type="Gene3D" id="3.40.630.30">
    <property type="match status" value="1"/>
</dbReference>
<gene>
    <name evidence="2" type="ORF">I8U22_08770</name>
</gene>
<proteinExistence type="predicted"/>
<evidence type="ECO:0000313" key="2">
    <source>
        <dbReference type="EMBL" id="MBH8588903.1"/>
    </source>
</evidence>
<organism evidence="2 3">
    <name type="scientific">Thermoactinomyces vulgaris</name>
    <dbReference type="NCBI Taxonomy" id="2026"/>
    <lineage>
        <taxon>Bacteria</taxon>
        <taxon>Bacillati</taxon>
        <taxon>Bacillota</taxon>
        <taxon>Bacilli</taxon>
        <taxon>Bacillales</taxon>
        <taxon>Thermoactinomycetaceae</taxon>
        <taxon>Thermoactinomyces</taxon>
    </lineage>
</organism>
<dbReference type="InterPro" id="IPR016181">
    <property type="entry name" value="Acyl_CoA_acyltransferase"/>
</dbReference>
<dbReference type="Pfam" id="PF13673">
    <property type="entry name" value="Acetyltransf_10"/>
    <property type="match status" value="1"/>
</dbReference>
<feature type="domain" description="N-acetyltransferase" evidence="1">
    <location>
        <begin position="6"/>
        <end position="146"/>
    </location>
</feature>
<reference evidence="2 3" key="1">
    <citation type="submission" date="2020-12" db="EMBL/GenBank/DDBJ databases">
        <title>WGS of Thermoactinomyces spp.</title>
        <authorList>
            <person name="Cheng K."/>
        </authorList>
    </citation>
    <scope>NUCLEOTIDE SEQUENCE [LARGE SCALE GENOMIC DNA]</scope>
    <source>
        <strain evidence="3">CICC 10650\ACCC 41061</strain>
    </source>
</reference>
<dbReference type="InterPro" id="IPR039143">
    <property type="entry name" value="GNPNAT1-like"/>
</dbReference>
<evidence type="ECO:0000313" key="3">
    <source>
        <dbReference type="Proteomes" id="UP000641910"/>
    </source>
</evidence>
<protein>
    <submittedName>
        <fullName evidence="2">GNAT family N-acetyltransferase</fullName>
    </submittedName>
</protein>
<keyword evidence="3" id="KW-1185">Reference proteome</keyword>
<dbReference type="PANTHER" id="PTHR13355:SF11">
    <property type="entry name" value="GLUCOSAMINE 6-PHOSPHATE N-ACETYLTRANSFERASE"/>
    <property type="match status" value="1"/>
</dbReference>
<dbReference type="PANTHER" id="PTHR13355">
    <property type="entry name" value="GLUCOSAMINE 6-PHOSPHATE N-ACETYLTRANSFERASE"/>
    <property type="match status" value="1"/>
</dbReference>